<dbReference type="AlphaFoldDB" id="A0A1R3KEL0"/>
<keyword evidence="3" id="KW-1185">Reference proteome</keyword>
<evidence type="ECO:0000256" key="1">
    <source>
        <dbReference type="SAM" id="MobiDB-lite"/>
    </source>
</evidence>
<comment type="caution">
    <text evidence="2">The sequence shown here is derived from an EMBL/GenBank/DDBJ whole genome shotgun (WGS) entry which is preliminary data.</text>
</comment>
<accession>A0A1R3KEL0</accession>
<proteinExistence type="predicted"/>
<dbReference type="Proteomes" id="UP000187203">
    <property type="component" value="Unassembled WGS sequence"/>
</dbReference>
<sequence length="221" mass="25586">MVNLVYIDFYGANKLLLANQDLNYLPDGLRYDIDCKYQLKDTDGDVHHDFKGKWSIYHENSILTECSNEHVFVLFRDNMVHVDMNYKEASFGFEVICYHYDDAKRRYHRKGEESKVERCGVHVFYVDAESFTVSNATSNINLSSDEDNRSYSPKIISQNSLVSQIVHSLGQLTIEEGANGEKNDHEDPATTISRLNCKRSYSSDDEEEHEPNKRVKLSHFL</sequence>
<name>A0A1R3KEL0_9ROSI</name>
<organism evidence="2 3">
    <name type="scientific">Corchorus olitorius</name>
    <dbReference type="NCBI Taxonomy" id="93759"/>
    <lineage>
        <taxon>Eukaryota</taxon>
        <taxon>Viridiplantae</taxon>
        <taxon>Streptophyta</taxon>
        <taxon>Embryophyta</taxon>
        <taxon>Tracheophyta</taxon>
        <taxon>Spermatophyta</taxon>
        <taxon>Magnoliopsida</taxon>
        <taxon>eudicotyledons</taxon>
        <taxon>Gunneridae</taxon>
        <taxon>Pentapetalae</taxon>
        <taxon>rosids</taxon>
        <taxon>malvids</taxon>
        <taxon>Malvales</taxon>
        <taxon>Malvaceae</taxon>
        <taxon>Grewioideae</taxon>
        <taxon>Apeibeae</taxon>
        <taxon>Corchorus</taxon>
    </lineage>
</organism>
<dbReference type="EMBL" id="AWUE01013948">
    <property type="protein sequence ID" value="OMP05520.1"/>
    <property type="molecule type" value="Genomic_DNA"/>
</dbReference>
<evidence type="ECO:0000313" key="2">
    <source>
        <dbReference type="EMBL" id="OMP05520.1"/>
    </source>
</evidence>
<feature type="region of interest" description="Disordered" evidence="1">
    <location>
        <begin position="176"/>
        <end position="221"/>
    </location>
</feature>
<gene>
    <name evidence="2" type="ORF">COLO4_08790</name>
</gene>
<evidence type="ECO:0000313" key="3">
    <source>
        <dbReference type="Proteomes" id="UP000187203"/>
    </source>
</evidence>
<reference evidence="3" key="1">
    <citation type="submission" date="2013-09" db="EMBL/GenBank/DDBJ databases">
        <title>Corchorus olitorius genome sequencing.</title>
        <authorList>
            <person name="Alam M."/>
            <person name="Haque M.S."/>
            <person name="Islam M.S."/>
            <person name="Emdad E.M."/>
            <person name="Islam M.M."/>
            <person name="Ahmed B."/>
            <person name="Halim A."/>
            <person name="Hossen Q.M.M."/>
            <person name="Hossain M.Z."/>
            <person name="Ahmed R."/>
            <person name="Khan M.M."/>
            <person name="Islam R."/>
            <person name="Rashid M.M."/>
            <person name="Khan S.A."/>
            <person name="Rahman M.S."/>
            <person name="Alam M."/>
            <person name="Yahiya A.S."/>
            <person name="Khan M.S."/>
            <person name="Azam M.S."/>
            <person name="Haque T."/>
            <person name="Lashkar M.Z.H."/>
            <person name="Akhand A.I."/>
            <person name="Morshed G."/>
            <person name="Roy S."/>
            <person name="Uddin K.S."/>
            <person name="Rabeya T."/>
            <person name="Hossain A.S."/>
            <person name="Chowdhury A."/>
            <person name="Snigdha A.R."/>
            <person name="Mortoza M.S."/>
            <person name="Matin S.A."/>
            <person name="Hoque S.M.E."/>
            <person name="Islam M.K."/>
            <person name="Roy D.K."/>
            <person name="Haider R."/>
            <person name="Moosa M.M."/>
            <person name="Elias S.M."/>
            <person name="Hasan A.M."/>
            <person name="Jahan S."/>
            <person name="Shafiuddin M."/>
            <person name="Mahmood N."/>
            <person name="Shommy N.S."/>
        </authorList>
    </citation>
    <scope>NUCLEOTIDE SEQUENCE [LARGE SCALE GENOMIC DNA]</scope>
    <source>
        <strain evidence="3">cv. O-4</strain>
    </source>
</reference>
<protein>
    <submittedName>
        <fullName evidence="2">Uncharacterized protein</fullName>
    </submittedName>
</protein>
<dbReference type="OrthoDB" id="943817at2759"/>
<feature type="compositionally biased region" description="Basic and acidic residues" evidence="1">
    <location>
        <begin position="179"/>
        <end position="188"/>
    </location>
</feature>